<feature type="transmembrane region" description="Helical" evidence="6">
    <location>
        <begin position="52"/>
        <end position="69"/>
    </location>
</feature>
<dbReference type="PANTHER" id="PTHR23502">
    <property type="entry name" value="MAJOR FACILITATOR SUPERFAMILY"/>
    <property type="match status" value="1"/>
</dbReference>
<dbReference type="SUPFAM" id="SSF103473">
    <property type="entry name" value="MFS general substrate transporter"/>
    <property type="match status" value="1"/>
</dbReference>
<dbReference type="GO" id="GO:0005886">
    <property type="term" value="C:plasma membrane"/>
    <property type="evidence" value="ECO:0007669"/>
    <property type="project" value="TreeGrafter"/>
</dbReference>
<name>A0A381TX12_9ZZZZ</name>
<feature type="transmembrane region" description="Helical" evidence="6">
    <location>
        <begin position="283"/>
        <end position="305"/>
    </location>
</feature>
<dbReference type="PROSITE" id="PS50850">
    <property type="entry name" value="MFS"/>
    <property type="match status" value="1"/>
</dbReference>
<dbReference type="InterPro" id="IPR011701">
    <property type="entry name" value="MFS"/>
</dbReference>
<dbReference type="GO" id="GO:0022857">
    <property type="term" value="F:transmembrane transporter activity"/>
    <property type="evidence" value="ECO:0007669"/>
    <property type="project" value="InterPro"/>
</dbReference>
<dbReference type="InterPro" id="IPR005829">
    <property type="entry name" value="Sugar_transporter_CS"/>
</dbReference>
<keyword evidence="2" id="KW-0813">Transport</keyword>
<evidence type="ECO:0000313" key="8">
    <source>
        <dbReference type="EMBL" id="SVA18693.1"/>
    </source>
</evidence>
<feature type="transmembrane region" description="Helical" evidence="6">
    <location>
        <begin position="373"/>
        <end position="395"/>
    </location>
</feature>
<dbReference type="InterPro" id="IPR036259">
    <property type="entry name" value="MFS_trans_sf"/>
</dbReference>
<dbReference type="InterPro" id="IPR020846">
    <property type="entry name" value="MFS_dom"/>
</dbReference>
<feature type="transmembrane region" description="Helical" evidence="6">
    <location>
        <begin position="109"/>
        <end position="126"/>
    </location>
</feature>
<feature type="transmembrane region" description="Helical" evidence="6">
    <location>
        <begin position="138"/>
        <end position="160"/>
    </location>
</feature>
<dbReference type="EMBL" id="UINC01005047">
    <property type="protein sequence ID" value="SVA18693.1"/>
    <property type="molecule type" value="Genomic_DNA"/>
</dbReference>
<dbReference type="PROSITE" id="PS00216">
    <property type="entry name" value="SUGAR_TRANSPORT_1"/>
    <property type="match status" value="1"/>
</dbReference>
<comment type="subcellular location">
    <subcellularLocation>
        <location evidence="1">Membrane</location>
        <topology evidence="1">Multi-pass membrane protein</topology>
    </subcellularLocation>
</comment>
<feature type="transmembrane region" description="Helical" evidence="6">
    <location>
        <begin position="311"/>
        <end position="332"/>
    </location>
</feature>
<feature type="transmembrane region" description="Helical" evidence="6">
    <location>
        <begin position="248"/>
        <end position="271"/>
    </location>
</feature>
<reference evidence="8" key="1">
    <citation type="submission" date="2018-05" db="EMBL/GenBank/DDBJ databases">
        <authorList>
            <person name="Lanie J.A."/>
            <person name="Ng W.-L."/>
            <person name="Kazmierczak K.M."/>
            <person name="Andrzejewski T.M."/>
            <person name="Davidsen T.M."/>
            <person name="Wayne K.J."/>
            <person name="Tettelin H."/>
            <person name="Glass J.I."/>
            <person name="Rusch D."/>
            <person name="Podicherti R."/>
            <person name="Tsui H.-C.T."/>
            <person name="Winkler M.E."/>
        </authorList>
    </citation>
    <scope>NUCLEOTIDE SEQUENCE</scope>
</reference>
<dbReference type="Gene3D" id="1.20.1720.10">
    <property type="entry name" value="Multidrug resistance protein D"/>
    <property type="match status" value="1"/>
</dbReference>
<organism evidence="8">
    <name type="scientific">marine metagenome</name>
    <dbReference type="NCBI Taxonomy" id="408172"/>
    <lineage>
        <taxon>unclassified sequences</taxon>
        <taxon>metagenomes</taxon>
        <taxon>ecological metagenomes</taxon>
    </lineage>
</organism>
<protein>
    <recommendedName>
        <fullName evidence="7">Major facilitator superfamily (MFS) profile domain-containing protein</fullName>
    </recommendedName>
</protein>
<evidence type="ECO:0000259" key="7">
    <source>
        <dbReference type="PROSITE" id="PS50850"/>
    </source>
</evidence>
<accession>A0A381TX12</accession>
<feature type="domain" description="Major facilitator superfamily (MFS) profile" evidence="7">
    <location>
        <begin position="10"/>
        <end position="403"/>
    </location>
</feature>
<sequence length="406" mass="43876">MHKSKTSIGLVEFVALMAMMTSLTAMSIDSMLPALSEIGLDLGIQRPNDSQLVISLLLVGMAVGQMFLGPLSDSIGRKPTVYIGFGLFITGCLMSMLTTNFQIMLAGRVLQGLGAAAPRVVVVALIRDLYTGREMARVMSFVMAVFILVPVVAPAFGQAILMVGHWRWIFGVLLIIVLFIGIWFAWRQPETLSPDSRTPFSLATIGRAIQEAVTHRMVFGYTIAIGLVFGAFIGYLNSAQQVFQEQYGLGTLFPLYFALLALSLGCAFIANSRLVMRFGLHEISFLALKSIVALSIVFFGVATITDGQPPLWSLTLYFILTFFGLGILFGNLNALAMKPLGHIAGVGAAVVGSLSTFISLLLGTFIGQCYDGTVLPMIGGFAIYSITAIMVMRWVESKEPLPQASQ</sequence>
<dbReference type="GO" id="GO:0042908">
    <property type="term" value="P:xenobiotic transport"/>
    <property type="evidence" value="ECO:0007669"/>
    <property type="project" value="UniProtKB-ARBA"/>
</dbReference>
<evidence type="ECO:0000256" key="2">
    <source>
        <dbReference type="ARBA" id="ARBA00022448"/>
    </source>
</evidence>
<evidence type="ECO:0000256" key="6">
    <source>
        <dbReference type="SAM" id="Phobius"/>
    </source>
</evidence>
<feature type="transmembrane region" description="Helical" evidence="6">
    <location>
        <begin position="166"/>
        <end position="186"/>
    </location>
</feature>
<evidence type="ECO:0000256" key="1">
    <source>
        <dbReference type="ARBA" id="ARBA00004141"/>
    </source>
</evidence>
<dbReference type="AlphaFoldDB" id="A0A381TX12"/>
<dbReference type="Pfam" id="PF07690">
    <property type="entry name" value="MFS_1"/>
    <property type="match status" value="1"/>
</dbReference>
<keyword evidence="3 6" id="KW-0812">Transmembrane</keyword>
<evidence type="ECO:0000256" key="5">
    <source>
        <dbReference type="ARBA" id="ARBA00023136"/>
    </source>
</evidence>
<evidence type="ECO:0000256" key="3">
    <source>
        <dbReference type="ARBA" id="ARBA00022692"/>
    </source>
</evidence>
<proteinExistence type="predicted"/>
<dbReference type="GO" id="GO:0140115">
    <property type="term" value="P:export across plasma membrane"/>
    <property type="evidence" value="ECO:0007669"/>
    <property type="project" value="UniProtKB-ARBA"/>
</dbReference>
<feature type="transmembrane region" description="Helical" evidence="6">
    <location>
        <begin position="217"/>
        <end position="236"/>
    </location>
</feature>
<evidence type="ECO:0000256" key="4">
    <source>
        <dbReference type="ARBA" id="ARBA00022989"/>
    </source>
</evidence>
<keyword evidence="4 6" id="KW-1133">Transmembrane helix</keyword>
<gene>
    <name evidence="8" type="ORF">METZ01_LOCUS71547</name>
</gene>
<feature type="transmembrane region" description="Helical" evidence="6">
    <location>
        <begin position="81"/>
        <end position="103"/>
    </location>
</feature>
<dbReference type="PANTHER" id="PTHR23502:SF132">
    <property type="entry name" value="POLYAMINE TRANSPORTER 2-RELATED"/>
    <property type="match status" value="1"/>
</dbReference>
<feature type="transmembrane region" description="Helical" evidence="6">
    <location>
        <begin position="344"/>
        <end position="367"/>
    </location>
</feature>
<keyword evidence="5 6" id="KW-0472">Membrane</keyword>
<dbReference type="CDD" id="cd17320">
    <property type="entry name" value="MFS_MdfA_MDR_like"/>
    <property type="match status" value="1"/>
</dbReference>